<dbReference type="Proteomes" id="UP001175271">
    <property type="component" value="Unassembled WGS sequence"/>
</dbReference>
<evidence type="ECO:0000313" key="1">
    <source>
        <dbReference type="EMBL" id="KAK0390396.1"/>
    </source>
</evidence>
<keyword evidence="2" id="KW-1185">Reference proteome</keyword>
<dbReference type="EMBL" id="JAUCMV010000006">
    <property type="protein sequence ID" value="KAK0390396.1"/>
    <property type="molecule type" value="Genomic_DNA"/>
</dbReference>
<sequence>MNFTSSYVRVTCSRSHTGFDLFDDNTELAETQNYSGNEDDIYKKWSHLPETKRYKTDKKMPIDVFRDRYGQRAVIKLIAEVEKEPAFYKYAKAKTVDDLNAKAKEGWKRIICRIKEEFENVQEDHAYRAWRYLKGNYTHKDFRKDWKGRIPFLGGQWTAATLVDNNEKQTEAENPCLASPSIANPHYTHDNTESGIHSAHSIDTHLSCNADSASAQLLPDMGDLCTLSGRNIPQQHTLQSTSLELFDEEGSAIQGPPVKSLATPEEHYQDDFGIPHPTPLSGERLKEKLREKILNKKGNETLRYQHAEKWFLIHSGNALELEQPLPELTQNDLAEAGVISNNQASGSSTIFPYGYLRLEYLKNAFFRFWGKVPGPISHFRESSCSIYKNNG</sequence>
<proteinExistence type="predicted"/>
<evidence type="ECO:0008006" key="3">
    <source>
        <dbReference type="Google" id="ProtNLM"/>
    </source>
</evidence>
<evidence type="ECO:0000313" key="2">
    <source>
        <dbReference type="Proteomes" id="UP001175271"/>
    </source>
</evidence>
<accession>A0AA39GNC6</accession>
<dbReference type="AlphaFoldDB" id="A0AA39GNC6"/>
<gene>
    <name evidence="1" type="ORF">QR680_019334</name>
</gene>
<protein>
    <recommendedName>
        <fullName evidence="3">MADF domain-containing protein</fullName>
    </recommendedName>
</protein>
<organism evidence="1 2">
    <name type="scientific">Steinernema hermaphroditum</name>
    <dbReference type="NCBI Taxonomy" id="289476"/>
    <lineage>
        <taxon>Eukaryota</taxon>
        <taxon>Metazoa</taxon>
        <taxon>Ecdysozoa</taxon>
        <taxon>Nematoda</taxon>
        <taxon>Chromadorea</taxon>
        <taxon>Rhabditida</taxon>
        <taxon>Tylenchina</taxon>
        <taxon>Panagrolaimomorpha</taxon>
        <taxon>Strongyloidoidea</taxon>
        <taxon>Steinernematidae</taxon>
        <taxon>Steinernema</taxon>
    </lineage>
</organism>
<reference evidence="1" key="1">
    <citation type="submission" date="2023-06" db="EMBL/GenBank/DDBJ databases">
        <title>Genomic analysis of the entomopathogenic nematode Steinernema hermaphroditum.</title>
        <authorList>
            <person name="Schwarz E.M."/>
            <person name="Heppert J.K."/>
            <person name="Baniya A."/>
            <person name="Schwartz H.T."/>
            <person name="Tan C.-H."/>
            <person name="Antoshechkin I."/>
            <person name="Sternberg P.W."/>
            <person name="Goodrich-Blair H."/>
            <person name="Dillman A.R."/>
        </authorList>
    </citation>
    <scope>NUCLEOTIDE SEQUENCE</scope>
    <source>
        <strain evidence="1">PS9179</strain>
        <tissue evidence="1">Whole animal</tissue>
    </source>
</reference>
<comment type="caution">
    <text evidence="1">The sequence shown here is derived from an EMBL/GenBank/DDBJ whole genome shotgun (WGS) entry which is preliminary data.</text>
</comment>
<name>A0AA39GNC6_9BILA</name>